<evidence type="ECO:0000256" key="3">
    <source>
        <dbReference type="ARBA" id="ARBA00023022"/>
    </source>
</evidence>
<evidence type="ECO:0000256" key="2">
    <source>
        <dbReference type="ARBA" id="ARBA00022729"/>
    </source>
</evidence>
<name>A0AA35KHW6_9SAUR</name>
<dbReference type="PANTHER" id="PTHR19441">
    <property type="entry name" value="WHEY ACDIC PROTEIN WAP"/>
    <property type="match status" value="1"/>
</dbReference>
<dbReference type="InterPro" id="IPR036645">
    <property type="entry name" value="Elafin-like_sf"/>
</dbReference>
<dbReference type="GO" id="GO:0005615">
    <property type="term" value="C:extracellular space"/>
    <property type="evidence" value="ECO:0007669"/>
    <property type="project" value="TreeGrafter"/>
</dbReference>
<evidence type="ECO:0000313" key="8">
    <source>
        <dbReference type="Proteomes" id="UP001178461"/>
    </source>
</evidence>
<dbReference type="PROSITE" id="PS51390">
    <property type="entry name" value="WAP"/>
    <property type="match status" value="2"/>
</dbReference>
<dbReference type="InterPro" id="IPR008197">
    <property type="entry name" value="WAP_dom"/>
</dbReference>
<evidence type="ECO:0000256" key="1">
    <source>
        <dbReference type="ARBA" id="ARBA00022529"/>
    </source>
</evidence>
<keyword evidence="1" id="KW-0929">Antimicrobial</keyword>
<feature type="domain" description="WAP" evidence="6">
    <location>
        <begin position="99"/>
        <end position="146"/>
    </location>
</feature>
<comment type="similarity">
    <text evidence="5">Belongs to the venom waprin family.</text>
</comment>
<dbReference type="SUPFAM" id="SSF57256">
    <property type="entry name" value="Elafin-like"/>
    <property type="match status" value="2"/>
</dbReference>
<dbReference type="Proteomes" id="UP001178461">
    <property type="component" value="Chromosome 6"/>
</dbReference>
<dbReference type="GO" id="GO:0019731">
    <property type="term" value="P:antibacterial humoral response"/>
    <property type="evidence" value="ECO:0007669"/>
    <property type="project" value="TreeGrafter"/>
</dbReference>
<keyword evidence="8" id="KW-1185">Reference proteome</keyword>
<protein>
    <submittedName>
        <fullName evidence="7">Peptide</fullName>
    </submittedName>
</protein>
<dbReference type="InterPro" id="IPR050514">
    <property type="entry name" value="WAP_four-disulfide_core"/>
</dbReference>
<dbReference type="AlphaFoldDB" id="A0AA35KHW6"/>
<evidence type="ECO:0000259" key="6">
    <source>
        <dbReference type="PROSITE" id="PS51390"/>
    </source>
</evidence>
<evidence type="ECO:0000256" key="4">
    <source>
        <dbReference type="ARBA" id="ARBA00023157"/>
    </source>
</evidence>
<dbReference type="Pfam" id="PF00095">
    <property type="entry name" value="WAP"/>
    <property type="match status" value="2"/>
</dbReference>
<dbReference type="Gene3D" id="4.10.75.10">
    <property type="entry name" value="Elafin-like"/>
    <property type="match status" value="2"/>
</dbReference>
<dbReference type="PRINTS" id="PR00003">
    <property type="entry name" value="4DISULPHCORE"/>
</dbReference>
<dbReference type="SMART" id="SM00217">
    <property type="entry name" value="WAP"/>
    <property type="match status" value="2"/>
</dbReference>
<keyword evidence="2" id="KW-0732">Signal</keyword>
<feature type="domain" description="WAP" evidence="6">
    <location>
        <begin position="53"/>
        <end position="98"/>
    </location>
</feature>
<accession>A0AA35KHW6</accession>
<dbReference type="GO" id="GO:0004867">
    <property type="term" value="F:serine-type endopeptidase inhibitor activity"/>
    <property type="evidence" value="ECO:0007669"/>
    <property type="project" value="TreeGrafter"/>
</dbReference>
<organism evidence="7 8">
    <name type="scientific">Podarcis lilfordi</name>
    <name type="common">Lilford's wall lizard</name>
    <dbReference type="NCBI Taxonomy" id="74358"/>
    <lineage>
        <taxon>Eukaryota</taxon>
        <taxon>Metazoa</taxon>
        <taxon>Chordata</taxon>
        <taxon>Craniata</taxon>
        <taxon>Vertebrata</taxon>
        <taxon>Euteleostomi</taxon>
        <taxon>Lepidosauria</taxon>
        <taxon>Squamata</taxon>
        <taxon>Bifurcata</taxon>
        <taxon>Unidentata</taxon>
        <taxon>Episquamata</taxon>
        <taxon>Laterata</taxon>
        <taxon>Lacertibaenia</taxon>
        <taxon>Lacertidae</taxon>
        <taxon>Podarcis</taxon>
    </lineage>
</organism>
<dbReference type="PANTHER" id="PTHR19441:SF30">
    <property type="entry name" value="ELAFIN"/>
    <property type="match status" value="1"/>
</dbReference>
<keyword evidence="3" id="KW-0044">Antibiotic</keyword>
<reference evidence="7" key="1">
    <citation type="submission" date="2022-12" db="EMBL/GenBank/DDBJ databases">
        <authorList>
            <person name="Alioto T."/>
            <person name="Alioto T."/>
            <person name="Gomez Garrido J."/>
        </authorList>
    </citation>
    <scope>NUCLEOTIDE SEQUENCE</scope>
</reference>
<evidence type="ECO:0000256" key="5">
    <source>
        <dbReference type="ARBA" id="ARBA00035122"/>
    </source>
</evidence>
<proteinExistence type="inferred from homology"/>
<dbReference type="EMBL" id="OX395131">
    <property type="protein sequence ID" value="CAI5778622.1"/>
    <property type="molecule type" value="Genomic_DNA"/>
</dbReference>
<sequence length="146" mass="16215">MKRKSHSCQRFPFLKGKFPYSKYDSSQEKGKVDSYGDSLSGQRHLSTLEFCSVAEKPGQCPGEQPGMAGICVVNCEDDWSCPGAQKCCGSCPRDCAIPVRERSGRCPIPPQGTVTTCELRCVNDYECPWPKKCCKYGCKTDCFYPV</sequence>
<keyword evidence="4" id="KW-1015">Disulfide bond</keyword>
<gene>
    <name evidence="7" type="ORF">PODLI_1B014648</name>
</gene>
<evidence type="ECO:0000313" key="7">
    <source>
        <dbReference type="EMBL" id="CAI5778622.1"/>
    </source>
</evidence>
<dbReference type="GO" id="GO:0045087">
    <property type="term" value="P:innate immune response"/>
    <property type="evidence" value="ECO:0007669"/>
    <property type="project" value="TreeGrafter"/>
</dbReference>